<keyword evidence="2 7" id="KW-0813">Transport</keyword>
<evidence type="ECO:0000256" key="4">
    <source>
        <dbReference type="ARBA" id="ARBA00023065"/>
    </source>
</evidence>
<dbReference type="InterPro" id="IPR000711">
    <property type="entry name" value="ATPase_OSCP/dsu"/>
</dbReference>
<keyword evidence="6 7" id="KW-0066">ATP synthesis</keyword>
<comment type="similarity">
    <text evidence="7">Belongs to the ATPase delta chain family.</text>
</comment>
<dbReference type="SUPFAM" id="SSF47928">
    <property type="entry name" value="N-terminal domain of the delta subunit of the F1F0-ATP synthase"/>
    <property type="match status" value="1"/>
</dbReference>
<dbReference type="Gene3D" id="1.10.520.20">
    <property type="entry name" value="N-terminal domain of the delta subunit of the F1F0-ATP synthase"/>
    <property type="match status" value="1"/>
</dbReference>
<keyword evidence="8" id="KW-0175">Coiled coil</keyword>
<evidence type="ECO:0000256" key="3">
    <source>
        <dbReference type="ARBA" id="ARBA00022781"/>
    </source>
</evidence>
<name>A0ABT3PN62_9BACT</name>
<keyword evidence="7" id="KW-1003">Cell membrane</keyword>
<keyword evidence="10" id="KW-1185">Reference proteome</keyword>
<dbReference type="PRINTS" id="PR00125">
    <property type="entry name" value="ATPASEDELTA"/>
</dbReference>
<dbReference type="RefSeq" id="WP_265766145.1">
    <property type="nucleotide sequence ID" value="NZ_JAGGJA010000006.1"/>
</dbReference>
<comment type="function">
    <text evidence="7">This protein is part of the stalk that links CF(0) to CF(1). It either transmits conformational changes from CF(0) to CF(1) or is implicated in proton conduction.</text>
</comment>
<dbReference type="HAMAP" id="MF_01416">
    <property type="entry name" value="ATP_synth_delta_bact"/>
    <property type="match status" value="1"/>
</dbReference>
<protein>
    <recommendedName>
        <fullName evidence="7">ATP synthase subunit delta</fullName>
    </recommendedName>
    <alternativeName>
        <fullName evidence="7">ATP synthase F(1) sector subunit delta</fullName>
    </alternativeName>
    <alternativeName>
        <fullName evidence="7">F-type ATPase subunit delta</fullName>
        <shortName evidence="7">F-ATPase subunit delta</shortName>
    </alternativeName>
</protein>
<evidence type="ECO:0000256" key="1">
    <source>
        <dbReference type="ARBA" id="ARBA00004370"/>
    </source>
</evidence>
<evidence type="ECO:0000256" key="2">
    <source>
        <dbReference type="ARBA" id="ARBA00022448"/>
    </source>
</evidence>
<evidence type="ECO:0000313" key="9">
    <source>
        <dbReference type="EMBL" id="MCW9707371.1"/>
    </source>
</evidence>
<dbReference type="Pfam" id="PF00213">
    <property type="entry name" value="OSCP"/>
    <property type="match status" value="1"/>
</dbReference>
<accession>A0ABT3PN62</accession>
<reference evidence="9 10" key="1">
    <citation type="submission" date="2021-03" db="EMBL/GenBank/DDBJ databases">
        <title>Aliifodinibius sp. nov., a new bacterium isolated from saline soil.</title>
        <authorList>
            <person name="Galisteo C."/>
            <person name="De La Haba R."/>
            <person name="Sanchez-Porro C."/>
            <person name="Ventosa A."/>
        </authorList>
    </citation>
    <scope>NUCLEOTIDE SEQUENCE [LARGE SCALE GENOMIC DNA]</scope>
    <source>
        <strain evidence="9 10">1BSP15-2V2</strain>
    </source>
</reference>
<dbReference type="PANTHER" id="PTHR11910">
    <property type="entry name" value="ATP SYNTHASE DELTA CHAIN"/>
    <property type="match status" value="1"/>
</dbReference>
<evidence type="ECO:0000256" key="8">
    <source>
        <dbReference type="SAM" id="Coils"/>
    </source>
</evidence>
<sequence length="182" mass="20852">MLRTKAARRYAKALLELAQERNELAEILEDIEFIQNTLEGSKELVTFLKSPIIKYDDKTAVLEQLFFEDLQEATKLFVKLLAKKDRVNLLDQIVEAFIQQYKKHVGIITVNVFVAEGLSEEHQQLLHQKLEEKTQKKVDMNISVDESLKGGMAVRIDDTVIDGTVKHQLEQLEESLLTTAVE</sequence>
<dbReference type="Proteomes" id="UP001207918">
    <property type="component" value="Unassembled WGS sequence"/>
</dbReference>
<evidence type="ECO:0000256" key="7">
    <source>
        <dbReference type="HAMAP-Rule" id="MF_01416"/>
    </source>
</evidence>
<evidence type="ECO:0000313" key="10">
    <source>
        <dbReference type="Proteomes" id="UP001207918"/>
    </source>
</evidence>
<keyword evidence="5 7" id="KW-0472">Membrane</keyword>
<keyword evidence="7" id="KW-0139">CF(1)</keyword>
<gene>
    <name evidence="7 9" type="primary">atpH</name>
    <name evidence="9" type="ORF">J6I44_10920</name>
</gene>
<keyword evidence="3 7" id="KW-0375">Hydrogen ion transport</keyword>
<keyword evidence="4 7" id="KW-0406">Ion transport</keyword>
<organism evidence="9 10">
    <name type="scientific">Fodinibius salsisoli</name>
    <dbReference type="NCBI Taxonomy" id="2820877"/>
    <lineage>
        <taxon>Bacteria</taxon>
        <taxon>Pseudomonadati</taxon>
        <taxon>Balneolota</taxon>
        <taxon>Balneolia</taxon>
        <taxon>Balneolales</taxon>
        <taxon>Balneolaceae</taxon>
        <taxon>Fodinibius</taxon>
    </lineage>
</organism>
<proteinExistence type="inferred from homology"/>
<evidence type="ECO:0000256" key="5">
    <source>
        <dbReference type="ARBA" id="ARBA00023136"/>
    </source>
</evidence>
<feature type="coiled-coil region" evidence="8">
    <location>
        <begin position="3"/>
        <end position="37"/>
    </location>
</feature>
<dbReference type="NCBIfam" id="NF004402">
    <property type="entry name" value="PRK05758.2-2"/>
    <property type="match status" value="1"/>
</dbReference>
<evidence type="ECO:0000256" key="6">
    <source>
        <dbReference type="ARBA" id="ARBA00023310"/>
    </source>
</evidence>
<dbReference type="EMBL" id="JAGGJA010000006">
    <property type="protein sequence ID" value="MCW9707371.1"/>
    <property type="molecule type" value="Genomic_DNA"/>
</dbReference>
<comment type="subcellular location">
    <subcellularLocation>
        <location evidence="7">Cell membrane</location>
        <topology evidence="7">Peripheral membrane protein</topology>
    </subcellularLocation>
    <subcellularLocation>
        <location evidence="1">Membrane</location>
    </subcellularLocation>
</comment>
<dbReference type="NCBIfam" id="TIGR01145">
    <property type="entry name" value="ATP_synt_delta"/>
    <property type="match status" value="1"/>
</dbReference>
<comment type="caution">
    <text evidence="9">The sequence shown here is derived from an EMBL/GenBank/DDBJ whole genome shotgun (WGS) entry which is preliminary data.</text>
</comment>
<comment type="function">
    <text evidence="7">F(1)F(0) ATP synthase produces ATP from ADP in the presence of a proton or sodium gradient. F-type ATPases consist of two structural domains, F(1) containing the extramembraneous catalytic core and F(0) containing the membrane proton channel, linked together by a central stalk and a peripheral stalk. During catalysis, ATP synthesis in the catalytic domain of F(1) is coupled via a rotary mechanism of the central stalk subunits to proton translocation.</text>
</comment>
<dbReference type="InterPro" id="IPR026015">
    <property type="entry name" value="ATP_synth_OSCP/delta_N_sf"/>
</dbReference>